<dbReference type="FunFam" id="3.20.20.10:FF:000018">
    <property type="entry name" value="Pyridoxal phosphate homeostasis protein"/>
    <property type="match status" value="1"/>
</dbReference>
<evidence type="ECO:0000256" key="3">
    <source>
        <dbReference type="PIRSR" id="PIRSR004848-1"/>
    </source>
</evidence>
<dbReference type="STRING" id="207559.Dde_3590"/>
<organism evidence="6 7">
    <name type="scientific">Oleidesulfovibrio alaskensis (strain ATCC BAA-1058 / DSM 17464 / G20)</name>
    <name type="common">Desulfovibrio alaskensis</name>
    <dbReference type="NCBI Taxonomy" id="207559"/>
    <lineage>
        <taxon>Bacteria</taxon>
        <taxon>Pseudomonadati</taxon>
        <taxon>Thermodesulfobacteriota</taxon>
        <taxon>Desulfovibrionia</taxon>
        <taxon>Desulfovibrionales</taxon>
        <taxon>Desulfovibrionaceae</taxon>
        <taxon>Oleidesulfovibrio</taxon>
    </lineage>
</organism>
<evidence type="ECO:0000256" key="1">
    <source>
        <dbReference type="ARBA" id="ARBA00022898"/>
    </source>
</evidence>
<dbReference type="GO" id="GO:0030170">
    <property type="term" value="F:pyridoxal phosphate binding"/>
    <property type="evidence" value="ECO:0007669"/>
    <property type="project" value="UniProtKB-UniRule"/>
</dbReference>
<comment type="cofactor">
    <cofactor evidence="3">
        <name>pyridoxal 5'-phosphate</name>
        <dbReference type="ChEBI" id="CHEBI:597326"/>
    </cofactor>
</comment>
<dbReference type="Gene3D" id="3.20.20.10">
    <property type="entry name" value="Alanine racemase"/>
    <property type="match status" value="1"/>
</dbReference>
<dbReference type="SUPFAM" id="SSF51419">
    <property type="entry name" value="PLP-binding barrel"/>
    <property type="match status" value="1"/>
</dbReference>
<dbReference type="InterPro" id="IPR001608">
    <property type="entry name" value="Ala_racemase_N"/>
</dbReference>
<gene>
    <name evidence="6" type="ordered locus">Dde_3590</name>
</gene>
<dbReference type="PIRSF" id="PIRSF004848">
    <property type="entry name" value="YBL036c_PLPDEIII"/>
    <property type="match status" value="1"/>
</dbReference>
<protein>
    <recommendedName>
        <fullName evidence="2">Pyridoxal phosphate homeostasis protein</fullName>
        <shortName evidence="2">PLP homeostasis protein</shortName>
    </recommendedName>
</protein>
<evidence type="ECO:0000313" key="7">
    <source>
        <dbReference type="Proteomes" id="UP000002710"/>
    </source>
</evidence>
<keyword evidence="1 2" id="KW-0663">Pyridoxal phosphate</keyword>
<dbReference type="PROSITE" id="PS01211">
    <property type="entry name" value="UPF0001"/>
    <property type="match status" value="1"/>
</dbReference>
<evidence type="ECO:0000256" key="4">
    <source>
        <dbReference type="RuleBase" id="RU004514"/>
    </source>
</evidence>
<dbReference type="CDD" id="cd00635">
    <property type="entry name" value="PLPDE_III_YBL036c_like"/>
    <property type="match status" value="1"/>
</dbReference>
<feature type="domain" description="Alanine racemase N-terminal" evidence="5">
    <location>
        <begin position="18"/>
        <end position="242"/>
    </location>
</feature>
<name>Q30VB3_OLEA2</name>
<dbReference type="HAMAP" id="MF_02087">
    <property type="entry name" value="PLP_homeostasis"/>
    <property type="match status" value="1"/>
</dbReference>
<feature type="modified residue" description="N6-(pyridoxal phosphate)lysine" evidence="2 3">
    <location>
        <position position="41"/>
    </location>
</feature>
<proteinExistence type="inferred from homology"/>
<reference evidence="6 7" key="1">
    <citation type="journal article" date="2011" name="J. Bacteriol.">
        <title>Complete genome sequence and updated annotation of Desulfovibrio alaskensis G20.</title>
        <authorList>
            <person name="Hauser L.J."/>
            <person name="Land M.L."/>
            <person name="Brown S.D."/>
            <person name="Larimer F."/>
            <person name="Keller K.L."/>
            <person name="Rapp-Giles B.J."/>
            <person name="Price M.N."/>
            <person name="Lin M."/>
            <person name="Bruce D.C."/>
            <person name="Detter J.C."/>
            <person name="Tapia R."/>
            <person name="Han C.S."/>
            <person name="Goodwin L.A."/>
            <person name="Cheng J.F."/>
            <person name="Pitluck S."/>
            <person name="Copeland A."/>
            <person name="Lucas S."/>
            <person name="Nolan M."/>
            <person name="Lapidus A.L."/>
            <person name="Palumbo A.V."/>
            <person name="Wall J.D."/>
        </authorList>
    </citation>
    <scope>NUCLEOTIDE SEQUENCE [LARGE SCALE GENOMIC DNA]</scope>
    <source>
        <strain evidence="7">ATCC BAA 1058 / DSM 17464 / G20</strain>
    </source>
</reference>
<evidence type="ECO:0000259" key="5">
    <source>
        <dbReference type="Pfam" id="PF01168"/>
    </source>
</evidence>
<dbReference type="PANTHER" id="PTHR10146">
    <property type="entry name" value="PROLINE SYNTHETASE CO-TRANSCRIBED BACTERIAL HOMOLOG PROTEIN"/>
    <property type="match status" value="1"/>
</dbReference>
<dbReference type="HOGENOM" id="CLU_059988_1_0_7"/>
<keyword evidence="7" id="KW-1185">Reference proteome</keyword>
<evidence type="ECO:0000313" key="6">
    <source>
        <dbReference type="EMBL" id="ABB40383.2"/>
    </source>
</evidence>
<sequence>MLEQEEKALCGRLESVRRRLDDAVRASGRKQEDVTLVAVSKFHPAAAVEALARLAGHAVFGESYVQEAQEKQQALAGLALSWHFIGHVQSRKARDVAGRFALVHTVDSEKLACKLHQAVQPPDGEQPEGARTVQDVLVQVNIGCEPQKSGVAAGDGLLRLADAVAGMSGLRLRGLMCMPPLTCQGEEARPYFAQLRGLRDSLEQRLGMRLPHLSMGMSHDFEQAVAEGATLVRVGTDIFGERSPR</sequence>
<dbReference type="NCBIfam" id="TIGR00044">
    <property type="entry name" value="YggS family pyridoxal phosphate-dependent enzyme"/>
    <property type="match status" value="1"/>
</dbReference>
<dbReference type="KEGG" id="dde:Dde_3590"/>
<comment type="function">
    <text evidence="2">Pyridoxal 5'-phosphate (PLP)-binding protein, which is involved in PLP homeostasis.</text>
</comment>
<dbReference type="AlphaFoldDB" id="Q30VB3"/>
<dbReference type="InterPro" id="IPR029066">
    <property type="entry name" value="PLP-binding_barrel"/>
</dbReference>
<dbReference type="EMBL" id="CP000112">
    <property type="protein sequence ID" value="ABB40383.2"/>
    <property type="molecule type" value="Genomic_DNA"/>
</dbReference>
<dbReference type="Proteomes" id="UP000002710">
    <property type="component" value="Chromosome"/>
</dbReference>
<dbReference type="Pfam" id="PF01168">
    <property type="entry name" value="Ala_racemase_N"/>
    <property type="match status" value="1"/>
</dbReference>
<accession>Q30VB3</accession>
<dbReference type="InterPro" id="IPR011078">
    <property type="entry name" value="PyrdxlP_homeostasis"/>
</dbReference>
<comment type="similarity">
    <text evidence="2 4">Belongs to the pyridoxal phosphate-binding protein YggS/PROSC family.</text>
</comment>
<dbReference type="PANTHER" id="PTHR10146:SF14">
    <property type="entry name" value="PYRIDOXAL PHOSPHATE HOMEOSTASIS PROTEIN"/>
    <property type="match status" value="1"/>
</dbReference>
<dbReference type="eggNOG" id="COG0325">
    <property type="taxonomic scope" value="Bacteria"/>
</dbReference>
<evidence type="ECO:0000256" key="2">
    <source>
        <dbReference type="HAMAP-Rule" id="MF_02087"/>
    </source>
</evidence>